<evidence type="ECO:0000259" key="6">
    <source>
        <dbReference type="PROSITE" id="PS50043"/>
    </source>
</evidence>
<dbReference type="Gene3D" id="3.40.50.2300">
    <property type="match status" value="1"/>
</dbReference>
<keyword evidence="3" id="KW-0238">DNA-binding</keyword>
<feature type="domain" description="HTH luxR-type" evidence="6">
    <location>
        <begin position="148"/>
        <end position="213"/>
    </location>
</feature>
<feature type="modified residue" description="4-aspartylphosphate" evidence="5">
    <location>
        <position position="54"/>
    </location>
</feature>
<gene>
    <name evidence="8" type="ORF">ACFOZ5_16915</name>
</gene>
<keyword evidence="1 5" id="KW-0597">Phosphoprotein</keyword>
<feature type="domain" description="Response regulatory" evidence="7">
    <location>
        <begin position="3"/>
        <end position="119"/>
    </location>
</feature>
<dbReference type="InterPro" id="IPR039420">
    <property type="entry name" value="WalR-like"/>
</dbReference>
<evidence type="ECO:0000313" key="8">
    <source>
        <dbReference type="EMBL" id="MFC4260699.1"/>
    </source>
</evidence>
<dbReference type="PRINTS" id="PR00038">
    <property type="entry name" value="HTHLUXR"/>
</dbReference>
<protein>
    <submittedName>
        <fullName evidence="8">Response regulator</fullName>
    </submittedName>
</protein>
<evidence type="ECO:0000256" key="3">
    <source>
        <dbReference type="ARBA" id="ARBA00023125"/>
    </source>
</evidence>
<name>A0ABV8QP60_9GAMM</name>
<comment type="caution">
    <text evidence="8">The sequence shown here is derived from an EMBL/GenBank/DDBJ whole genome shotgun (WGS) entry which is preliminary data.</text>
</comment>
<dbReference type="CDD" id="cd17535">
    <property type="entry name" value="REC_NarL-like"/>
    <property type="match status" value="1"/>
</dbReference>
<dbReference type="InterPro" id="IPR016032">
    <property type="entry name" value="Sig_transdc_resp-reg_C-effctor"/>
</dbReference>
<dbReference type="InterPro" id="IPR058245">
    <property type="entry name" value="NreC/VraR/RcsB-like_REC"/>
</dbReference>
<dbReference type="EMBL" id="JBHSDI010000060">
    <property type="protein sequence ID" value="MFC4260699.1"/>
    <property type="molecule type" value="Genomic_DNA"/>
</dbReference>
<dbReference type="PROSITE" id="PS50043">
    <property type="entry name" value="HTH_LUXR_2"/>
    <property type="match status" value="1"/>
</dbReference>
<dbReference type="SMART" id="SM00448">
    <property type="entry name" value="REC"/>
    <property type="match status" value="1"/>
</dbReference>
<dbReference type="SUPFAM" id="SSF52172">
    <property type="entry name" value="CheY-like"/>
    <property type="match status" value="1"/>
</dbReference>
<dbReference type="InterPro" id="IPR000792">
    <property type="entry name" value="Tscrpt_reg_LuxR_C"/>
</dbReference>
<dbReference type="Pfam" id="PF00072">
    <property type="entry name" value="Response_reg"/>
    <property type="match status" value="1"/>
</dbReference>
<evidence type="ECO:0000313" key="9">
    <source>
        <dbReference type="Proteomes" id="UP001595798"/>
    </source>
</evidence>
<proteinExistence type="predicted"/>
<sequence>MTRVIILEDLPDAQRWLQESVLQAFPDATIRCFSMLKPAMASLESFIPHLCLVDLRLPDGNGVDFITRCRSLFPAAELIVTTMYDDDAHLFPALKAGANGYLLKEEPQAAIVRSLLAMDDGIPALSAPIARRILDHARNRMPAEGNGKTLQGELLSHREREFLVAIANGMKTADAATQLGVSYHTAAHHIKNIYAKLSIRSRAEAVQAAIQLGLLEAR</sequence>
<evidence type="ECO:0000256" key="5">
    <source>
        <dbReference type="PROSITE-ProRule" id="PRU00169"/>
    </source>
</evidence>
<dbReference type="Gene3D" id="1.10.10.10">
    <property type="entry name" value="Winged helix-like DNA-binding domain superfamily/Winged helix DNA-binding domain"/>
    <property type="match status" value="1"/>
</dbReference>
<keyword evidence="9" id="KW-1185">Reference proteome</keyword>
<dbReference type="InterPro" id="IPR036388">
    <property type="entry name" value="WH-like_DNA-bd_sf"/>
</dbReference>
<organism evidence="8 9">
    <name type="scientific">Marinobacter lacisalsi</name>
    <dbReference type="NCBI Taxonomy" id="475979"/>
    <lineage>
        <taxon>Bacteria</taxon>
        <taxon>Pseudomonadati</taxon>
        <taxon>Pseudomonadota</taxon>
        <taxon>Gammaproteobacteria</taxon>
        <taxon>Pseudomonadales</taxon>
        <taxon>Marinobacteraceae</taxon>
        <taxon>Marinobacter</taxon>
    </lineage>
</organism>
<dbReference type="PROSITE" id="PS50110">
    <property type="entry name" value="RESPONSE_REGULATORY"/>
    <property type="match status" value="1"/>
</dbReference>
<keyword evidence="2" id="KW-0805">Transcription regulation</keyword>
<dbReference type="RefSeq" id="WP_379889472.1">
    <property type="nucleotide sequence ID" value="NZ_JBHSDI010000060.1"/>
</dbReference>
<evidence type="ECO:0000259" key="7">
    <source>
        <dbReference type="PROSITE" id="PS50110"/>
    </source>
</evidence>
<accession>A0ABV8QP60</accession>
<dbReference type="PANTHER" id="PTHR43214">
    <property type="entry name" value="TWO-COMPONENT RESPONSE REGULATOR"/>
    <property type="match status" value="1"/>
</dbReference>
<dbReference type="CDD" id="cd06170">
    <property type="entry name" value="LuxR_C_like"/>
    <property type="match status" value="1"/>
</dbReference>
<evidence type="ECO:0000256" key="2">
    <source>
        <dbReference type="ARBA" id="ARBA00023015"/>
    </source>
</evidence>
<dbReference type="Pfam" id="PF00196">
    <property type="entry name" value="GerE"/>
    <property type="match status" value="1"/>
</dbReference>
<dbReference type="PANTHER" id="PTHR43214:SF41">
    <property type="entry name" value="NITRATE_NITRITE RESPONSE REGULATOR PROTEIN NARP"/>
    <property type="match status" value="1"/>
</dbReference>
<dbReference type="Proteomes" id="UP001595798">
    <property type="component" value="Unassembled WGS sequence"/>
</dbReference>
<keyword evidence="4" id="KW-0804">Transcription</keyword>
<dbReference type="InterPro" id="IPR011006">
    <property type="entry name" value="CheY-like_superfamily"/>
</dbReference>
<dbReference type="InterPro" id="IPR001789">
    <property type="entry name" value="Sig_transdc_resp-reg_receiver"/>
</dbReference>
<evidence type="ECO:0000256" key="1">
    <source>
        <dbReference type="ARBA" id="ARBA00022553"/>
    </source>
</evidence>
<evidence type="ECO:0000256" key="4">
    <source>
        <dbReference type="ARBA" id="ARBA00023163"/>
    </source>
</evidence>
<dbReference type="SUPFAM" id="SSF46894">
    <property type="entry name" value="C-terminal effector domain of the bipartite response regulators"/>
    <property type="match status" value="1"/>
</dbReference>
<reference evidence="9" key="1">
    <citation type="journal article" date="2019" name="Int. J. Syst. Evol. Microbiol.">
        <title>The Global Catalogue of Microorganisms (GCM) 10K type strain sequencing project: providing services to taxonomists for standard genome sequencing and annotation.</title>
        <authorList>
            <consortium name="The Broad Institute Genomics Platform"/>
            <consortium name="The Broad Institute Genome Sequencing Center for Infectious Disease"/>
            <person name="Wu L."/>
            <person name="Ma J."/>
        </authorList>
    </citation>
    <scope>NUCLEOTIDE SEQUENCE [LARGE SCALE GENOMIC DNA]</scope>
    <source>
        <strain evidence="9">CECT 7297</strain>
    </source>
</reference>
<dbReference type="SMART" id="SM00421">
    <property type="entry name" value="HTH_LUXR"/>
    <property type="match status" value="1"/>
</dbReference>